<dbReference type="EMBL" id="KK114294">
    <property type="protein sequence ID" value="KFM62112.1"/>
    <property type="molecule type" value="Genomic_DNA"/>
</dbReference>
<dbReference type="SMART" id="SM00358">
    <property type="entry name" value="DSRM"/>
    <property type="match status" value="1"/>
</dbReference>
<evidence type="ECO:0000313" key="4">
    <source>
        <dbReference type="Proteomes" id="UP000054359"/>
    </source>
</evidence>
<dbReference type="InterPro" id="IPR040375">
    <property type="entry name" value="DGCR8"/>
</dbReference>
<accession>A0A087TAH3</accession>
<dbReference type="STRING" id="407821.A0A087TAH3"/>
<reference evidence="3 4" key="1">
    <citation type="submission" date="2013-11" db="EMBL/GenBank/DDBJ databases">
        <title>Genome sequencing of Stegodyphus mimosarum.</title>
        <authorList>
            <person name="Bechsgaard J."/>
        </authorList>
    </citation>
    <scope>NUCLEOTIDE SEQUENCE [LARGE SCALE GENOMIC DNA]</scope>
</reference>
<dbReference type="Gene3D" id="3.30.160.590">
    <property type="match status" value="1"/>
</dbReference>
<dbReference type="PANTHER" id="PTHR13482:SF3">
    <property type="entry name" value="MICROPROCESSOR COMPLEX SUBUNIT DGCR8"/>
    <property type="match status" value="1"/>
</dbReference>
<name>A0A087TAH3_STEMI</name>
<dbReference type="PANTHER" id="PTHR13482">
    <property type="entry name" value="MICRORNA PROCESSOR COMPLEX SUBUNIT DGCR8"/>
    <property type="match status" value="1"/>
</dbReference>
<dbReference type="InterPro" id="IPR014720">
    <property type="entry name" value="dsRBD_dom"/>
</dbReference>
<protein>
    <submittedName>
        <fullName evidence="3">Microprocessor complex subunit DGCR8</fullName>
    </submittedName>
</protein>
<dbReference type="Pfam" id="PF00035">
    <property type="entry name" value="dsrm"/>
    <property type="match status" value="1"/>
</dbReference>
<evidence type="ECO:0000259" key="2">
    <source>
        <dbReference type="PROSITE" id="PS50137"/>
    </source>
</evidence>
<dbReference type="Gene3D" id="3.30.160.20">
    <property type="match status" value="1"/>
</dbReference>
<dbReference type="GO" id="GO:0070878">
    <property type="term" value="F:primary miRNA binding"/>
    <property type="evidence" value="ECO:0007669"/>
    <property type="project" value="TreeGrafter"/>
</dbReference>
<gene>
    <name evidence="3" type="ORF">X975_25746</name>
</gene>
<evidence type="ECO:0000256" key="1">
    <source>
        <dbReference type="PROSITE-ProRule" id="PRU00266"/>
    </source>
</evidence>
<keyword evidence="1" id="KW-0694">RNA-binding</keyword>
<dbReference type="GO" id="GO:0042802">
    <property type="term" value="F:identical protein binding"/>
    <property type="evidence" value="ECO:0007669"/>
    <property type="project" value="InterPro"/>
</dbReference>
<organism evidence="3 4">
    <name type="scientific">Stegodyphus mimosarum</name>
    <name type="common">African social velvet spider</name>
    <dbReference type="NCBI Taxonomy" id="407821"/>
    <lineage>
        <taxon>Eukaryota</taxon>
        <taxon>Metazoa</taxon>
        <taxon>Ecdysozoa</taxon>
        <taxon>Arthropoda</taxon>
        <taxon>Chelicerata</taxon>
        <taxon>Arachnida</taxon>
        <taxon>Araneae</taxon>
        <taxon>Araneomorphae</taxon>
        <taxon>Entelegynae</taxon>
        <taxon>Eresoidea</taxon>
        <taxon>Eresidae</taxon>
        <taxon>Stegodyphus</taxon>
    </lineage>
</organism>
<feature type="non-terminal residue" evidence="3">
    <location>
        <position position="82"/>
    </location>
</feature>
<dbReference type="GO" id="GO:0070877">
    <property type="term" value="C:microprocessor complex"/>
    <property type="evidence" value="ECO:0007669"/>
    <property type="project" value="InterPro"/>
</dbReference>
<dbReference type="PROSITE" id="PS50137">
    <property type="entry name" value="DS_RBD"/>
    <property type="match status" value="1"/>
</dbReference>
<dbReference type="AlphaFoldDB" id="A0A087TAH3"/>
<dbReference type="CDD" id="cd19867">
    <property type="entry name" value="DSRM_DGCR8_rpt1"/>
    <property type="match status" value="1"/>
</dbReference>
<dbReference type="GO" id="GO:0020037">
    <property type="term" value="F:heme binding"/>
    <property type="evidence" value="ECO:0007669"/>
    <property type="project" value="InterPro"/>
</dbReference>
<feature type="domain" description="DRBM" evidence="2">
    <location>
        <begin position="7"/>
        <end position="74"/>
    </location>
</feature>
<dbReference type="OrthoDB" id="112668at2759"/>
<proteinExistence type="predicted"/>
<dbReference type="SUPFAM" id="SSF54768">
    <property type="entry name" value="dsRNA-binding domain-like"/>
    <property type="match status" value="1"/>
</dbReference>
<evidence type="ECO:0000313" key="3">
    <source>
        <dbReference type="EMBL" id="KFM62112.1"/>
    </source>
</evidence>
<keyword evidence="4" id="KW-1185">Reference proteome</keyword>
<dbReference type="GO" id="GO:0031053">
    <property type="term" value="P:primary miRNA processing"/>
    <property type="evidence" value="ECO:0007669"/>
    <property type="project" value="InterPro"/>
</dbReference>
<dbReference type="FunFam" id="3.30.160.20:FF:000051">
    <property type="entry name" value="Microprocessor complex subunit DGCR8"/>
    <property type="match status" value="1"/>
</dbReference>
<sequence>MNPSGKSPVCILHEYVQHTLRVQPRYIFKELESANMPYGAIVMINDMEYGSGYGSSKKQAKSEAAKAALEILIPKMKMFPPE</sequence>
<dbReference type="GO" id="GO:0003725">
    <property type="term" value="F:double-stranded RNA binding"/>
    <property type="evidence" value="ECO:0007669"/>
    <property type="project" value="TreeGrafter"/>
</dbReference>
<dbReference type="Proteomes" id="UP000054359">
    <property type="component" value="Unassembled WGS sequence"/>
</dbReference>